<sequence>MSENMWRTRGVPLRVFVPIALLFLCLIASLFGIIEGNYILFDSLISLVKENKVSSGDIAEIAFLAVPKDKDWPQTKQEYSGLKRVDIKVNQVEAKQLIGSLKKINRDRVNANHPATVSREILFVKLRDGREFYLHITVLRSGPNFYYLSCYALASGATSPAMAQNYESADPTVLSYLRDKSPHIDSDLKWDKLSVPTK</sequence>
<name>A0A2S8GKM7_9BACT</name>
<dbReference type="AlphaFoldDB" id="A0A2S8GKM7"/>
<organism evidence="1 2">
    <name type="scientific">Blastopirellula marina</name>
    <dbReference type="NCBI Taxonomy" id="124"/>
    <lineage>
        <taxon>Bacteria</taxon>
        <taxon>Pseudomonadati</taxon>
        <taxon>Planctomycetota</taxon>
        <taxon>Planctomycetia</taxon>
        <taxon>Pirellulales</taxon>
        <taxon>Pirellulaceae</taxon>
        <taxon>Blastopirellula</taxon>
    </lineage>
</organism>
<evidence type="ECO:0000313" key="1">
    <source>
        <dbReference type="EMBL" id="PQO44940.1"/>
    </source>
</evidence>
<protein>
    <submittedName>
        <fullName evidence="1">Uncharacterized protein</fullName>
    </submittedName>
</protein>
<dbReference type="RefSeq" id="WP_105336340.1">
    <property type="nucleotide sequence ID" value="NZ_PUHZ01000016.1"/>
</dbReference>
<dbReference type="EMBL" id="PUHZ01000016">
    <property type="protein sequence ID" value="PQO44940.1"/>
    <property type="molecule type" value="Genomic_DNA"/>
</dbReference>
<gene>
    <name evidence="1" type="ORF">C5Y93_15470</name>
</gene>
<proteinExistence type="predicted"/>
<evidence type="ECO:0000313" key="2">
    <source>
        <dbReference type="Proteomes" id="UP000237819"/>
    </source>
</evidence>
<dbReference type="Proteomes" id="UP000237819">
    <property type="component" value="Unassembled WGS sequence"/>
</dbReference>
<comment type="caution">
    <text evidence="1">The sequence shown here is derived from an EMBL/GenBank/DDBJ whole genome shotgun (WGS) entry which is preliminary data.</text>
</comment>
<reference evidence="1 2" key="1">
    <citation type="submission" date="2018-02" db="EMBL/GenBank/DDBJ databases">
        <title>Comparative genomes isolates from brazilian mangrove.</title>
        <authorList>
            <person name="Araujo J.E."/>
            <person name="Taketani R.G."/>
            <person name="Silva M.C.P."/>
            <person name="Loureco M.V."/>
            <person name="Andreote F.D."/>
        </authorList>
    </citation>
    <scope>NUCLEOTIDE SEQUENCE [LARGE SCALE GENOMIC DNA]</scope>
    <source>
        <strain evidence="1 2">Nap-Phe MGV</strain>
    </source>
</reference>
<accession>A0A2S8GKM7</accession>